<reference evidence="2 3" key="1">
    <citation type="submission" date="2020-08" db="EMBL/GenBank/DDBJ databases">
        <authorList>
            <person name="Koutsovoulos G."/>
            <person name="Danchin GJ E."/>
        </authorList>
    </citation>
    <scope>NUCLEOTIDE SEQUENCE [LARGE SCALE GENOMIC DNA]</scope>
</reference>
<proteinExistence type="predicted"/>
<evidence type="ECO:0000313" key="3">
    <source>
        <dbReference type="Proteomes" id="UP000580250"/>
    </source>
</evidence>
<gene>
    <name evidence="2" type="ORF">MENT_LOCUS20815</name>
</gene>
<name>A0A6V7V3A6_MELEN</name>
<evidence type="ECO:0000256" key="1">
    <source>
        <dbReference type="SAM" id="MobiDB-lite"/>
    </source>
</evidence>
<evidence type="ECO:0000313" key="2">
    <source>
        <dbReference type="EMBL" id="CAD2169481.1"/>
    </source>
</evidence>
<accession>A0A6V7V3A6</accession>
<sequence>MDYNKEPTFRFTYDISDKSLSNLRTPSLIKRSEASLVIRPKHHIKNRYQGLELLHLVVSANISGCSADDKPVTTDMHVLSAYGKEVEQLEDDNESKNLVNRSSPRTRTTPRGKRPKINLDGFTEDNLMLCQLLGRSSSSFYNLNMYNI</sequence>
<dbReference type="AlphaFoldDB" id="A0A6V7V3A6"/>
<comment type="caution">
    <text evidence="2">The sequence shown here is derived from an EMBL/GenBank/DDBJ whole genome shotgun (WGS) entry which is preliminary data.</text>
</comment>
<feature type="region of interest" description="Disordered" evidence="1">
    <location>
        <begin position="88"/>
        <end position="116"/>
    </location>
</feature>
<dbReference type="EMBL" id="CAJEWN010000154">
    <property type="protein sequence ID" value="CAD2169481.1"/>
    <property type="molecule type" value="Genomic_DNA"/>
</dbReference>
<dbReference type="Proteomes" id="UP000580250">
    <property type="component" value="Unassembled WGS sequence"/>
</dbReference>
<protein>
    <submittedName>
        <fullName evidence="2">Uncharacterized protein</fullName>
    </submittedName>
</protein>
<organism evidence="2 3">
    <name type="scientific">Meloidogyne enterolobii</name>
    <name type="common">Root-knot nematode worm</name>
    <name type="synonym">Meloidogyne mayaguensis</name>
    <dbReference type="NCBI Taxonomy" id="390850"/>
    <lineage>
        <taxon>Eukaryota</taxon>
        <taxon>Metazoa</taxon>
        <taxon>Ecdysozoa</taxon>
        <taxon>Nematoda</taxon>
        <taxon>Chromadorea</taxon>
        <taxon>Rhabditida</taxon>
        <taxon>Tylenchina</taxon>
        <taxon>Tylenchomorpha</taxon>
        <taxon>Tylenchoidea</taxon>
        <taxon>Meloidogynidae</taxon>
        <taxon>Meloidogyninae</taxon>
        <taxon>Meloidogyne</taxon>
    </lineage>
</organism>